<dbReference type="KEGG" id="paby:Ga0080574_TMP918"/>
<evidence type="ECO:0000313" key="1">
    <source>
        <dbReference type="EMBL" id="APZ51252.1"/>
    </source>
</evidence>
<dbReference type="EMBL" id="CP015093">
    <property type="protein sequence ID" value="APZ51252.1"/>
    <property type="molecule type" value="Genomic_DNA"/>
</dbReference>
<accession>A0A1P8UPB5</accession>
<protein>
    <submittedName>
        <fullName evidence="1">Uncharacterized protein</fullName>
    </submittedName>
</protein>
<keyword evidence="2" id="KW-1185">Reference proteome</keyword>
<dbReference type="AlphaFoldDB" id="A0A1P8UPB5"/>
<proteinExistence type="predicted"/>
<gene>
    <name evidence="1" type="ORF">Ga0080574_TMP918</name>
</gene>
<reference evidence="1 2" key="1">
    <citation type="submission" date="2016-04" db="EMBL/GenBank/DDBJ databases">
        <title>Deep-sea bacteria in the southern Pacific.</title>
        <authorList>
            <person name="Tang K."/>
        </authorList>
    </citation>
    <scope>NUCLEOTIDE SEQUENCE [LARGE SCALE GENOMIC DNA]</scope>
    <source>
        <strain evidence="1 2">JLT2014</strain>
    </source>
</reference>
<evidence type="ECO:0000313" key="2">
    <source>
        <dbReference type="Proteomes" id="UP000187059"/>
    </source>
</evidence>
<organism evidence="1 2">
    <name type="scientific">Salipiger abyssi</name>
    <dbReference type="NCBI Taxonomy" id="1250539"/>
    <lineage>
        <taxon>Bacteria</taxon>
        <taxon>Pseudomonadati</taxon>
        <taxon>Pseudomonadota</taxon>
        <taxon>Alphaproteobacteria</taxon>
        <taxon>Rhodobacterales</taxon>
        <taxon>Roseobacteraceae</taxon>
        <taxon>Salipiger</taxon>
    </lineage>
</organism>
<name>A0A1P8UPB5_9RHOB</name>
<dbReference type="STRING" id="1250539.Ga0080574_TMP918"/>
<dbReference type="Proteomes" id="UP000187059">
    <property type="component" value="Chromosome"/>
</dbReference>
<dbReference type="RefSeq" id="WP_076695618.1">
    <property type="nucleotide sequence ID" value="NZ_CP015093.1"/>
</dbReference>
<sequence>MSAVTIQSVLAEIDEITDLRDRARAAAASASGPAALVFHAIASDADTRLRALRRSSRRVGHQAIAEGAL</sequence>